<dbReference type="EMBL" id="FOQY01000041">
    <property type="protein sequence ID" value="SFK91725.1"/>
    <property type="molecule type" value="Genomic_DNA"/>
</dbReference>
<protein>
    <submittedName>
        <fullName evidence="1">Uncharacterized protein</fullName>
    </submittedName>
</protein>
<organism evidence="1 2">
    <name type="scientific">Streptosporangium canum</name>
    <dbReference type="NCBI Taxonomy" id="324952"/>
    <lineage>
        <taxon>Bacteria</taxon>
        <taxon>Bacillati</taxon>
        <taxon>Actinomycetota</taxon>
        <taxon>Actinomycetes</taxon>
        <taxon>Streptosporangiales</taxon>
        <taxon>Streptosporangiaceae</taxon>
        <taxon>Streptosporangium</taxon>
    </lineage>
</organism>
<dbReference type="Proteomes" id="UP000199111">
    <property type="component" value="Unassembled WGS sequence"/>
</dbReference>
<reference evidence="2" key="1">
    <citation type="submission" date="2016-10" db="EMBL/GenBank/DDBJ databases">
        <authorList>
            <person name="Varghese N."/>
            <person name="Submissions S."/>
        </authorList>
    </citation>
    <scope>NUCLEOTIDE SEQUENCE [LARGE SCALE GENOMIC DNA]</scope>
    <source>
        <strain evidence="2">CGMCC 4.2126</strain>
    </source>
</reference>
<keyword evidence="2" id="KW-1185">Reference proteome</keyword>
<evidence type="ECO:0000313" key="2">
    <source>
        <dbReference type="Proteomes" id="UP000199111"/>
    </source>
</evidence>
<name>A0A1I4DEZ0_9ACTN</name>
<accession>A0A1I4DEZ0</accession>
<dbReference type="RefSeq" id="WP_093891445.1">
    <property type="nucleotide sequence ID" value="NZ_FOQY01000041.1"/>
</dbReference>
<evidence type="ECO:0000313" key="1">
    <source>
        <dbReference type="EMBL" id="SFK91725.1"/>
    </source>
</evidence>
<dbReference type="GeneID" id="96302914"/>
<gene>
    <name evidence="1" type="ORF">SAMN05216275_14118</name>
</gene>
<proteinExistence type="predicted"/>
<dbReference type="AlphaFoldDB" id="A0A1I4DEZ0"/>
<sequence>MAREAYDRAADDWRRVVDAVRRAGGSDVALPAGHLQLILHGYEQLQAERAAALEVLGGWHRQGLVDTIAVLHMQRALGVISEEVYDEQVRAAQGHQAAAADRFFVDTRREGCVDHIPVANGSCRECAQTQGVAL</sequence>